<dbReference type="InterPro" id="IPR001647">
    <property type="entry name" value="HTH_TetR"/>
</dbReference>
<dbReference type="InterPro" id="IPR009057">
    <property type="entry name" value="Homeodomain-like_sf"/>
</dbReference>
<protein>
    <submittedName>
        <fullName evidence="4">TetR/AcrR family transcriptional regulator</fullName>
    </submittedName>
</protein>
<keyword evidence="5" id="KW-1185">Reference proteome</keyword>
<evidence type="ECO:0000259" key="3">
    <source>
        <dbReference type="PROSITE" id="PS50977"/>
    </source>
</evidence>
<feature type="DNA-binding region" description="H-T-H motif" evidence="2">
    <location>
        <begin position="49"/>
        <end position="68"/>
    </location>
</feature>
<keyword evidence="1 2" id="KW-0238">DNA-binding</keyword>
<dbReference type="EMBL" id="CP092488">
    <property type="protein sequence ID" value="UMB68826.1"/>
    <property type="molecule type" value="Genomic_DNA"/>
</dbReference>
<dbReference type="Pfam" id="PF00440">
    <property type="entry name" value="TetR_N"/>
    <property type="match status" value="1"/>
</dbReference>
<dbReference type="RefSeq" id="WP_240260439.1">
    <property type="nucleotide sequence ID" value="NZ_CP092488.2"/>
</dbReference>
<dbReference type="SUPFAM" id="SSF46689">
    <property type="entry name" value="Homeodomain-like"/>
    <property type="match status" value="1"/>
</dbReference>
<dbReference type="PANTHER" id="PTHR30055:SF160">
    <property type="entry name" value="TRANSCRIPTIONAL REGULATORY PROTEIN (PROBABLY ASNC-FAMILY)-RELATED"/>
    <property type="match status" value="1"/>
</dbReference>
<evidence type="ECO:0000256" key="2">
    <source>
        <dbReference type="PROSITE-ProRule" id="PRU00335"/>
    </source>
</evidence>
<feature type="domain" description="HTH tetR-type" evidence="3">
    <location>
        <begin position="27"/>
        <end position="86"/>
    </location>
</feature>
<proteinExistence type="predicted"/>
<accession>A0ABY3VHN1</accession>
<organism evidence="4 5">
    <name type="scientific">Mycobacterium paraterrae</name>
    <dbReference type="NCBI Taxonomy" id="577492"/>
    <lineage>
        <taxon>Bacteria</taxon>
        <taxon>Bacillati</taxon>
        <taxon>Actinomycetota</taxon>
        <taxon>Actinomycetes</taxon>
        <taxon>Mycobacteriales</taxon>
        <taxon>Mycobacteriaceae</taxon>
        <taxon>Mycobacterium</taxon>
    </lineage>
</organism>
<dbReference type="Gene3D" id="1.10.357.10">
    <property type="entry name" value="Tetracycline Repressor, domain 2"/>
    <property type="match status" value="1"/>
</dbReference>
<sequence length="233" mass="26195">MTFRGQEMSSGTRVVDGRAARWEGQREKRREEFIEAALEAIALYGPGASTEQVAEHVGVTRTKLYRYFDGAADLHHSIARRASDMLTAKQTLVWDRPVSPMQLVRATVTMHVRWRIEHPNLYEYLTHHPLSDDAHAVAAIHDVNRTVAANLCEVIATYYRTLGIDERPAVPLSIGAVGFVESSVTHWLNDPKPLPRKEFTDQLAEWMWSLLNTAVVKAGLVVDPHEPIAPKNP</sequence>
<dbReference type="PROSITE" id="PS50977">
    <property type="entry name" value="HTH_TETR_2"/>
    <property type="match status" value="1"/>
</dbReference>
<dbReference type="InterPro" id="IPR036271">
    <property type="entry name" value="Tet_transcr_reg_TetR-rel_C_sf"/>
</dbReference>
<evidence type="ECO:0000313" key="4">
    <source>
        <dbReference type="EMBL" id="UMB68826.1"/>
    </source>
</evidence>
<evidence type="ECO:0000313" key="5">
    <source>
        <dbReference type="Proteomes" id="UP001055336"/>
    </source>
</evidence>
<dbReference type="InterPro" id="IPR050109">
    <property type="entry name" value="HTH-type_TetR-like_transc_reg"/>
</dbReference>
<dbReference type="SUPFAM" id="SSF48498">
    <property type="entry name" value="Tetracyclin repressor-like, C-terminal domain"/>
    <property type="match status" value="1"/>
</dbReference>
<reference evidence="4" key="1">
    <citation type="submission" date="2022-08" db="EMBL/GenBank/DDBJ databases">
        <title>Whole genome sequencing of non-tuberculosis mycobacteria type-strains.</title>
        <authorList>
            <person name="Igarashi Y."/>
            <person name="Osugi A."/>
            <person name="Mitarai S."/>
        </authorList>
    </citation>
    <scope>NUCLEOTIDE SEQUENCE</scope>
    <source>
        <strain evidence="4">DSM 45127</strain>
    </source>
</reference>
<evidence type="ECO:0000256" key="1">
    <source>
        <dbReference type="ARBA" id="ARBA00023125"/>
    </source>
</evidence>
<dbReference type="Proteomes" id="UP001055336">
    <property type="component" value="Chromosome"/>
</dbReference>
<gene>
    <name evidence="4" type="ORF">MKK62_20865</name>
</gene>
<name>A0ABY3VHN1_9MYCO</name>
<dbReference type="PANTHER" id="PTHR30055">
    <property type="entry name" value="HTH-TYPE TRANSCRIPTIONAL REGULATOR RUTR"/>
    <property type="match status" value="1"/>
</dbReference>